<dbReference type="InterPro" id="IPR036615">
    <property type="entry name" value="Mur_ligase_C_dom_sf"/>
</dbReference>
<dbReference type="EMBL" id="BCNO01000001">
    <property type="protein sequence ID" value="GAQ93897.1"/>
    <property type="molecule type" value="Genomic_DNA"/>
</dbReference>
<feature type="binding site" evidence="7">
    <location>
        <begin position="128"/>
        <end position="134"/>
    </location>
    <ligand>
        <name>ATP</name>
        <dbReference type="ChEBI" id="CHEBI:30616"/>
    </ligand>
</feature>
<dbReference type="SUPFAM" id="SSF53244">
    <property type="entry name" value="MurD-like peptide ligases, peptide-binding domain"/>
    <property type="match status" value="1"/>
</dbReference>
<dbReference type="NCBIfam" id="TIGR01087">
    <property type="entry name" value="murD"/>
    <property type="match status" value="1"/>
</dbReference>
<dbReference type="InterPro" id="IPR036565">
    <property type="entry name" value="Mur-like_cat_sf"/>
</dbReference>
<organism evidence="11 12">
    <name type="scientific">Thermodesulfovibrio aggregans</name>
    <dbReference type="NCBI Taxonomy" id="86166"/>
    <lineage>
        <taxon>Bacteria</taxon>
        <taxon>Pseudomonadati</taxon>
        <taxon>Nitrospirota</taxon>
        <taxon>Thermodesulfovibrionia</taxon>
        <taxon>Thermodesulfovibrionales</taxon>
        <taxon>Thermodesulfovibrionaceae</taxon>
        <taxon>Thermodesulfovibrio</taxon>
    </lineage>
</organism>
<dbReference type="GO" id="GO:0009252">
    <property type="term" value="P:peptidoglycan biosynthetic process"/>
    <property type="evidence" value="ECO:0007669"/>
    <property type="project" value="UniProtKB-UniRule"/>
</dbReference>
<keyword evidence="6 7" id="KW-0067">ATP-binding</keyword>
<keyword evidence="4 7" id="KW-0436">Ligase</keyword>
<evidence type="ECO:0000256" key="7">
    <source>
        <dbReference type="HAMAP-Rule" id="MF_00639"/>
    </source>
</evidence>
<dbReference type="EC" id="6.3.2.9" evidence="7 8"/>
<evidence type="ECO:0000256" key="8">
    <source>
        <dbReference type="RuleBase" id="RU003664"/>
    </source>
</evidence>
<comment type="pathway">
    <text evidence="2 7 8">Cell wall biogenesis; peptidoglycan biosynthesis.</text>
</comment>
<dbReference type="HAMAP" id="MF_00639">
    <property type="entry name" value="MurD"/>
    <property type="match status" value="1"/>
</dbReference>
<comment type="subcellular location">
    <subcellularLocation>
        <location evidence="1 7 8">Cytoplasm</location>
    </subcellularLocation>
</comment>
<dbReference type="AlphaFoldDB" id="A0A0U9HN44"/>
<evidence type="ECO:0000313" key="12">
    <source>
        <dbReference type="Proteomes" id="UP000054976"/>
    </source>
</evidence>
<dbReference type="UniPathway" id="UPA00219"/>
<evidence type="ECO:0000259" key="10">
    <source>
        <dbReference type="Pfam" id="PF08245"/>
    </source>
</evidence>
<evidence type="ECO:0000256" key="5">
    <source>
        <dbReference type="ARBA" id="ARBA00022741"/>
    </source>
</evidence>
<feature type="domain" description="Mur ligase C-terminal" evidence="9">
    <location>
        <begin position="347"/>
        <end position="457"/>
    </location>
</feature>
<dbReference type="Pfam" id="PF08245">
    <property type="entry name" value="Mur_ligase_M"/>
    <property type="match status" value="1"/>
</dbReference>
<evidence type="ECO:0000259" key="9">
    <source>
        <dbReference type="Pfam" id="PF02875"/>
    </source>
</evidence>
<protein>
    <recommendedName>
        <fullName evidence="7 8">UDP-N-acetylmuramoylalanine--D-glutamate ligase</fullName>
        <ecNumber evidence="7 8">6.3.2.9</ecNumber>
    </recommendedName>
    <alternativeName>
        <fullName evidence="7">D-glutamic acid-adding enzyme</fullName>
    </alternativeName>
    <alternativeName>
        <fullName evidence="7">UDP-N-acetylmuramoyl-L-alanyl-D-glutamate synthetase</fullName>
    </alternativeName>
</protein>
<dbReference type="PANTHER" id="PTHR43692">
    <property type="entry name" value="UDP-N-ACETYLMURAMOYLALANINE--D-GLUTAMATE LIGASE"/>
    <property type="match status" value="1"/>
</dbReference>
<dbReference type="OrthoDB" id="9809796at2"/>
<dbReference type="GO" id="GO:0071555">
    <property type="term" value="P:cell wall organization"/>
    <property type="evidence" value="ECO:0007669"/>
    <property type="project" value="UniProtKB-KW"/>
</dbReference>
<dbReference type="Pfam" id="PF02875">
    <property type="entry name" value="Mur_ligase_C"/>
    <property type="match status" value="1"/>
</dbReference>
<feature type="domain" description="Mur ligase central" evidence="10">
    <location>
        <begin position="126"/>
        <end position="324"/>
    </location>
</feature>
<evidence type="ECO:0000256" key="3">
    <source>
        <dbReference type="ARBA" id="ARBA00022490"/>
    </source>
</evidence>
<keyword evidence="7 8" id="KW-0132">Cell division</keyword>
<keyword evidence="5 7" id="KW-0547">Nucleotide-binding</keyword>
<dbReference type="Gene3D" id="3.90.190.20">
    <property type="entry name" value="Mur ligase, C-terminal domain"/>
    <property type="match status" value="1"/>
</dbReference>
<keyword evidence="7 8" id="KW-0573">Peptidoglycan synthesis</keyword>
<dbReference type="Gene3D" id="3.40.1190.10">
    <property type="entry name" value="Mur-like, catalytic domain"/>
    <property type="match status" value="1"/>
</dbReference>
<dbReference type="Gene3D" id="3.40.50.720">
    <property type="entry name" value="NAD(P)-binding Rossmann-like Domain"/>
    <property type="match status" value="1"/>
</dbReference>
<gene>
    <name evidence="7" type="primary">murD</name>
    <name evidence="11" type="ORF">TAGGR_161</name>
</gene>
<comment type="function">
    <text evidence="7 8">Cell wall formation. Catalyzes the addition of glutamate to the nucleotide precursor UDP-N-acetylmuramoyl-L-alanine (UMA).</text>
</comment>
<keyword evidence="7 8" id="KW-0961">Cell wall biogenesis/degradation</keyword>
<evidence type="ECO:0000256" key="4">
    <source>
        <dbReference type="ARBA" id="ARBA00022598"/>
    </source>
</evidence>
<name>A0A0U9HN44_9BACT</name>
<comment type="similarity">
    <text evidence="7">Belongs to the MurCDEF family.</text>
</comment>
<evidence type="ECO:0000256" key="2">
    <source>
        <dbReference type="ARBA" id="ARBA00004752"/>
    </source>
</evidence>
<dbReference type="GO" id="GO:0005737">
    <property type="term" value="C:cytoplasm"/>
    <property type="evidence" value="ECO:0007669"/>
    <property type="project" value="UniProtKB-SubCell"/>
</dbReference>
<keyword evidence="3 7" id="KW-0963">Cytoplasm</keyword>
<evidence type="ECO:0000256" key="6">
    <source>
        <dbReference type="ARBA" id="ARBA00022840"/>
    </source>
</evidence>
<comment type="caution">
    <text evidence="11">The sequence shown here is derived from an EMBL/GenBank/DDBJ whole genome shotgun (WGS) entry which is preliminary data.</text>
</comment>
<dbReference type="RefSeq" id="WP_059175387.1">
    <property type="nucleotide sequence ID" value="NZ_BCNO01000001.1"/>
</dbReference>
<dbReference type="PANTHER" id="PTHR43692:SF1">
    <property type="entry name" value="UDP-N-ACETYLMURAMOYLALANINE--D-GLUTAMATE LIGASE"/>
    <property type="match status" value="1"/>
</dbReference>
<dbReference type="InterPro" id="IPR004101">
    <property type="entry name" value="Mur_ligase_C"/>
</dbReference>
<dbReference type="InterPro" id="IPR005762">
    <property type="entry name" value="MurD"/>
</dbReference>
<dbReference type="GO" id="GO:0005524">
    <property type="term" value="F:ATP binding"/>
    <property type="evidence" value="ECO:0007669"/>
    <property type="project" value="UniProtKB-UniRule"/>
</dbReference>
<dbReference type="STRING" id="86166.TAGGR_161"/>
<dbReference type="GO" id="GO:0008764">
    <property type="term" value="F:UDP-N-acetylmuramoylalanine-D-glutamate ligase activity"/>
    <property type="evidence" value="ECO:0007669"/>
    <property type="project" value="UniProtKB-UniRule"/>
</dbReference>
<evidence type="ECO:0000313" key="11">
    <source>
        <dbReference type="EMBL" id="GAQ93897.1"/>
    </source>
</evidence>
<keyword evidence="7 8" id="KW-0131">Cell cycle</keyword>
<dbReference type="Proteomes" id="UP000054976">
    <property type="component" value="Unassembled WGS sequence"/>
</dbReference>
<dbReference type="GO" id="GO:0008360">
    <property type="term" value="P:regulation of cell shape"/>
    <property type="evidence" value="ECO:0007669"/>
    <property type="project" value="UniProtKB-KW"/>
</dbReference>
<dbReference type="SUPFAM" id="SSF53623">
    <property type="entry name" value="MurD-like peptide ligases, catalytic domain"/>
    <property type="match status" value="1"/>
</dbReference>
<comment type="catalytic activity">
    <reaction evidence="7 8">
        <text>UDP-N-acetyl-alpha-D-muramoyl-L-alanine + D-glutamate + ATP = UDP-N-acetyl-alpha-D-muramoyl-L-alanyl-D-glutamate + ADP + phosphate + H(+)</text>
        <dbReference type="Rhea" id="RHEA:16429"/>
        <dbReference type="ChEBI" id="CHEBI:15378"/>
        <dbReference type="ChEBI" id="CHEBI:29986"/>
        <dbReference type="ChEBI" id="CHEBI:30616"/>
        <dbReference type="ChEBI" id="CHEBI:43474"/>
        <dbReference type="ChEBI" id="CHEBI:83898"/>
        <dbReference type="ChEBI" id="CHEBI:83900"/>
        <dbReference type="ChEBI" id="CHEBI:456216"/>
        <dbReference type="EC" id="6.3.2.9"/>
    </reaction>
</comment>
<dbReference type="GO" id="GO:0051301">
    <property type="term" value="P:cell division"/>
    <property type="evidence" value="ECO:0007669"/>
    <property type="project" value="UniProtKB-KW"/>
</dbReference>
<reference evidence="12" key="1">
    <citation type="submission" date="2016-01" db="EMBL/GenBank/DDBJ databases">
        <title>Draft genome sequence of Thermodesulfovibrio aggregans strain TGE-P1.</title>
        <authorList>
            <person name="Sekiguchi Y."/>
            <person name="Ohashi A."/>
            <person name="Matsuura N."/>
            <person name="Tourlousse M.D."/>
        </authorList>
    </citation>
    <scope>NUCLEOTIDE SEQUENCE [LARGE SCALE GENOMIC DNA]</scope>
    <source>
        <strain evidence="12">TGE-P1</strain>
    </source>
</reference>
<dbReference type="SUPFAM" id="SSF51984">
    <property type="entry name" value="MurCD N-terminal domain"/>
    <property type="match status" value="1"/>
</dbReference>
<keyword evidence="12" id="KW-1185">Reference proteome</keyword>
<accession>A0A0U9HN44</accession>
<proteinExistence type="inferred from homology"/>
<sequence>MQRLIKELSEVKNKNIAIVGLGKSGLAVAHLLSYLGAELVINDKKREEEILDDLASIRGSIKRVAGGGHPPDVLEGVDFVVVSPGVPLNTPSIVSAIYKGIPVIGDIEISWQILNLIKPDVKIIGITGSNGKSTTSTLVYEFLKKDGKKVCLSGNIGYPMADAVFRVLNKEVDFDYFVLELSSFQLEGIKSFKPDFAAILNITPDHMDRYSGMREYIEAKAKIFQNHDKDSYLILNMDDKNTVSVIEYLRGVYLRKGRLPHILYFSRYQKVYGAYLIDNQVRFNPREEFPESVFSEMEKTVLSVDTFRIKGVHNIENIMAASLLALCAGCKGESIKEVVKEFPGLPHRMEYVREIDGVLYVNDSKGTNVDAVVKSLESFPGNVILIAGGRDKDGDFTRLREIVKEKVKSLVLIGEAKEKIANALGDLVPYYFEKDMRSAVLKAKEIAEPNDIVLLSPGCASFDMFKNFEHRGEVFKEIVKSL</sequence>
<evidence type="ECO:0000256" key="1">
    <source>
        <dbReference type="ARBA" id="ARBA00004496"/>
    </source>
</evidence>
<keyword evidence="7 8" id="KW-0133">Cell shape</keyword>
<dbReference type="Pfam" id="PF21799">
    <property type="entry name" value="MurD-like_N"/>
    <property type="match status" value="1"/>
</dbReference>
<dbReference type="InterPro" id="IPR013221">
    <property type="entry name" value="Mur_ligase_cen"/>
</dbReference>